<reference evidence="2 3" key="1">
    <citation type="submission" date="2016-10" db="EMBL/GenBank/DDBJ databases">
        <authorList>
            <person name="de Groot N.N."/>
        </authorList>
    </citation>
    <scope>NUCLEOTIDE SEQUENCE [LARGE SCALE GENOMIC DNA]</scope>
    <source>
        <strain evidence="2 3">R-24608</strain>
    </source>
</reference>
<accession>A0A1I7HJM8</accession>
<dbReference type="AlphaFoldDB" id="A0A1I7HJM8"/>
<name>A0A1I7HJM8_9BURK</name>
<dbReference type="OrthoDB" id="7280596at2"/>
<evidence type="ECO:0000313" key="3">
    <source>
        <dbReference type="Proteomes" id="UP000183656"/>
    </source>
</evidence>
<evidence type="ECO:0000256" key="1">
    <source>
        <dbReference type="SAM" id="SignalP"/>
    </source>
</evidence>
<feature type="signal peptide" evidence="1">
    <location>
        <begin position="1"/>
        <end position="26"/>
    </location>
</feature>
<proteinExistence type="predicted"/>
<dbReference type="Proteomes" id="UP000183656">
    <property type="component" value="Unassembled WGS sequence"/>
</dbReference>
<evidence type="ECO:0000313" key="2">
    <source>
        <dbReference type="EMBL" id="SFU60974.1"/>
    </source>
</evidence>
<protein>
    <submittedName>
        <fullName evidence="2">Uncharacterized protein</fullName>
    </submittedName>
</protein>
<dbReference type="RefSeq" id="WP_054257705.1">
    <property type="nucleotide sequence ID" value="NZ_CYIG01000051.1"/>
</dbReference>
<keyword evidence="1" id="KW-0732">Signal</keyword>
<sequence length="340" mass="36162">MQFPHSLAALLAASLALAPWHASAQAQETLEGQLERGPTHSVLWFVSPESGDLIGQVFANASQAGQIILARCLPDLACMAEGARTIEPDEALLKQLHFANHPSGWWLITQAQDAFMQPSLPLRERALRTRFGALRITDEHLLLFKDRPVLGNPQPASAHAGAPAPAPSAAPPTLLERLAAWWDGLWRKLLALFGRASAAPRTPAPAAATPAPAPMPWHVPGTAEAVQGNAALHIVAHYELEDRDIVLLQDTGGALCPALYRFATLTAQGIAVTPEFGSCSDIATATLEKAPDGAPEPQVRMAGSRDPIAALGETAPAPERMQLRRFALRNGAVEVIPATD</sequence>
<keyword evidence="3" id="KW-1185">Reference proteome</keyword>
<feature type="chain" id="PRO_5010184215" evidence="1">
    <location>
        <begin position="27"/>
        <end position="340"/>
    </location>
</feature>
<gene>
    <name evidence="2" type="ORF">SAMN04489707_10117</name>
</gene>
<organism evidence="2 3">
    <name type="scientific">Paenacidovorax caeni</name>
    <dbReference type="NCBI Taxonomy" id="343013"/>
    <lineage>
        <taxon>Bacteria</taxon>
        <taxon>Pseudomonadati</taxon>
        <taxon>Pseudomonadota</taxon>
        <taxon>Betaproteobacteria</taxon>
        <taxon>Burkholderiales</taxon>
        <taxon>Comamonadaceae</taxon>
        <taxon>Paenacidovorax</taxon>
    </lineage>
</organism>
<dbReference type="STRING" id="343013.SAMN04489707_10117"/>
<dbReference type="EMBL" id="FPBX01000011">
    <property type="protein sequence ID" value="SFU60974.1"/>
    <property type="molecule type" value="Genomic_DNA"/>
</dbReference>